<evidence type="ECO:0000256" key="1">
    <source>
        <dbReference type="ARBA" id="ARBA00004141"/>
    </source>
</evidence>
<feature type="domain" description="CSC1/OSCA1-like cytosolic" evidence="12">
    <location>
        <begin position="192"/>
        <end position="386"/>
    </location>
</feature>
<feature type="domain" description="CSC1/OSCA1-like 7TM region" evidence="9">
    <location>
        <begin position="398"/>
        <end position="678"/>
    </location>
</feature>
<feature type="region of interest" description="Disordered" evidence="7">
    <location>
        <begin position="732"/>
        <end position="770"/>
    </location>
</feature>
<comment type="caution">
    <text evidence="13">The sequence shown here is derived from an EMBL/GenBank/DDBJ whole genome shotgun (WGS) entry which is preliminary data.</text>
</comment>
<accession>A0AA39UAE9</accession>
<evidence type="ECO:0000256" key="4">
    <source>
        <dbReference type="ARBA" id="ARBA00022692"/>
    </source>
</evidence>
<feature type="transmembrane region" description="Helical" evidence="8">
    <location>
        <begin position="452"/>
        <end position="477"/>
    </location>
</feature>
<dbReference type="EMBL" id="JAFEKC020000011">
    <property type="protein sequence ID" value="KAK0512366.1"/>
    <property type="molecule type" value="Genomic_DNA"/>
</dbReference>
<name>A0AA39UAE9_9LECA</name>
<dbReference type="InterPro" id="IPR003864">
    <property type="entry name" value="CSC1/OSCA1-like_7TM"/>
</dbReference>
<sequence length="879" mass="97836">MSSAGSSQTSSKNTSSASQLVATLIPVLLVAVIYVGIFLCLRSRIPRSYAPRTFLGSLRPQERSPDLPKGLFNWFGTFSKIPDSYVLNHHSLDGYLLLRYLKISVAICFVGCLMTWPILFPVNATGGGGQVQLNVISFSNITNTKNRYYAHTFVGWIFFSFVFYMVMRESIYFINLRQAYLLSPLYANRMSSRTVLFTSVPQDYLNEGKLRRMFGKQVKNLWIANDCEELEKLVKERDKVAMKLEGAETKLVKMAVNNRLKAIKKGTHHEESADETVNGAEDAESGSVAARWVQPKERPTHRLKPLIGKKVDTINWCRSELERLIPKIDALQATYRAGEGKLVGAVFVEYYTQSEAQAAYQSLAHHMPLHMSPRFIGINPEEVIWSTLKISWSSRVIRNIATTAFVTLLIIFWAIPVAFVGAISNIKQLSQGSPGQPPKLPWLSFINKVPSVLLGVIEGLLPSVLLAVLMALLPIILRKMAKIAGKPSLSTVELRVQNSYFLFQVIQVFLVTTITSGASGAVISIIQQPSSATSLLATDLPTASNFYISYFILQGLAISSGAILQIVGVILFKVLGKLLDSTPRKMYKRWVSLSGLGWGTVFPLYTLLTVIALTYSIIAPLVLGFATVGLWLIYQAYRYNLLFVFNANIDTKGLVYPRALQQTTTGVYLAIICLIGLFAIRTAIGPLILMIIYLIFLVLFHFSLNSAIDPLLMYLPKSLEVEEEALLALEDGNTNGDHLPDTKGVKATHGTSGESTEDANAGSTLPPAPHKKPNFITKFLSPQVYCDYHTMRRLVPHGFADISYDPEVERDAFYDPAISSATPVLWIPRDSLGVSRQECRHSSKVIPMTDEDASFDENGKMTWDNESARPPIYEEKIYY</sequence>
<dbReference type="AlphaFoldDB" id="A0AA39UAE9"/>
<keyword evidence="5 8" id="KW-1133">Transmembrane helix</keyword>
<feature type="transmembrane region" description="Helical" evidence="8">
    <location>
        <begin position="20"/>
        <end position="41"/>
    </location>
</feature>
<evidence type="ECO:0000256" key="8">
    <source>
        <dbReference type="SAM" id="Phobius"/>
    </source>
</evidence>
<evidence type="ECO:0000256" key="2">
    <source>
        <dbReference type="ARBA" id="ARBA00007779"/>
    </source>
</evidence>
<protein>
    <recommendedName>
        <fullName evidence="15">DUF221-domain-containing protein</fullName>
    </recommendedName>
</protein>
<evidence type="ECO:0000259" key="12">
    <source>
        <dbReference type="Pfam" id="PF14703"/>
    </source>
</evidence>
<evidence type="ECO:0000256" key="3">
    <source>
        <dbReference type="ARBA" id="ARBA00022448"/>
    </source>
</evidence>
<evidence type="ECO:0000259" key="11">
    <source>
        <dbReference type="Pfam" id="PF13967"/>
    </source>
</evidence>
<keyword evidence="14" id="KW-1185">Reference proteome</keyword>
<organism evidence="13 14">
    <name type="scientific">Cladonia borealis</name>
    <dbReference type="NCBI Taxonomy" id="184061"/>
    <lineage>
        <taxon>Eukaryota</taxon>
        <taxon>Fungi</taxon>
        <taxon>Dikarya</taxon>
        <taxon>Ascomycota</taxon>
        <taxon>Pezizomycotina</taxon>
        <taxon>Lecanoromycetes</taxon>
        <taxon>OSLEUM clade</taxon>
        <taxon>Lecanoromycetidae</taxon>
        <taxon>Lecanorales</taxon>
        <taxon>Lecanorineae</taxon>
        <taxon>Cladoniaceae</taxon>
        <taxon>Cladonia</taxon>
    </lineage>
</organism>
<dbReference type="InterPro" id="IPR032880">
    <property type="entry name" value="CSC1/OSCA1-like_N"/>
</dbReference>
<feature type="domain" description="10TM putative phosphate transporter extracellular tail" evidence="10">
    <location>
        <begin position="779"/>
        <end position="871"/>
    </location>
</feature>
<comment type="similarity">
    <text evidence="2">Belongs to the CSC1 (TC 1.A.17) family.</text>
</comment>
<dbReference type="Proteomes" id="UP001166286">
    <property type="component" value="Unassembled WGS sequence"/>
</dbReference>
<feature type="transmembrane region" description="Helical" evidence="8">
    <location>
        <begin position="666"/>
        <end position="684"/>
    </location>
</feature>
<dbReference type="Pfam" id="PF13967">
    <property type="entry name" value="RSN1_TM"/>
    <property type="match status" value="1"/>
</dbReference>
<comment type="subcellular location">
    <subcellularLocation>
        <location evidence="1">Membrane</location>
        <topology evidence="1">Multi-pass membrane protein</topology>
    </subcellularLocation>
</comment>
<evidence type="ECO:0000313" key="14">
    <source>
        <dbReference type="Proteomes" id="UP001166286"/>
    </source>
</evidence>
<dbReference type="PANTHER" id="PTHR13018:SF26">
    <property type="entry name" value="DOMAIN PROTEIN, PUTATIVE (AFU_ORTHOLOGUE AFUA_5G10920)-RELATED"/>
    <property type="match status" value="1"/>
</dbReference>
<dbReference type="InterPro" id="IPR045122">
    <property type="entry name" value="Csc1-like"/>
</dbReference>
<feature type="domain" description="CSC1/OSCA1-like N-terminal transmembrane" evidence="11">
    <location>
        <begin position="20"/>
        <end position="169"/>
    </location>
</feature>
<feature type="transmembrane region" description="Helical" evidence="8">
    <location>
        <begin position="498"/>
        <end position="526"/>
    </location>
</feature>
<evidence type="ECO:0000256" key="6">
    <source>
        <dbReference type="ARBA" id="ARBA00023136"/>
    </source>
</evidence>
<keyword evidence="6 8" id="KW-0472">Membrane</keyword>
<evidence type="ECO:0000256" key="7">
    <source>
        <dbReference type="SAM" id="MobiDB-lite"/>
    </source>
</evidence>
<feature type="transmembrane region" description="Helical" evidence="8">
    <location>
        <begin position="400"/>
        <end position="423"/>
    </location>
</feature>
<dbReference type="PANTHER" id="PTHR13018">
    <property type="entry name" value="PROBABLE MEMBRANE PROTEIN DUF221-RELATED"/>
    <property type="match status" value="1"/>
</dbReference>
<dbReference type="Pfam" id="PF02714">
    <property type="entry name" value="RSN1_7TM"/>
    <property type="match status" value="1"/>
</dbReference>
<keyword evidence="3" id="KW-0813">Transport</keyword>
<feature type="transmembrane region" description="Helical" evidence="8">
    <location>
        <begin position="148"/>
        <end position="167"/>
    </location>
</feature>
<evidence type="ECO:0008006" key="15">
    <source>
        <dbReference type="Google" id="ProtNLM"/>
    </source>
</evidence>
<feature type="transmembrane region" description="Helical" evidence="8">
    <location>
        <begin position="100"/>
        <end position="119"/>
    </location>
</feature>
<feature type="transmembrane region" description="Helical" evidence="8">
    <location>
        <begin position="617"/>
        <end position="634"/>
    </location>
</feature>
<evidence type="ECO:0000259" key="9">
    <source>
        <dbReference type="Pfam" id="PF02714"/>
    </source>
</evidence>
<gene>
    <name evidence="13" type="ORF">JMJ35_005494</name>
</gene>
<evidence type="ECO:0000256" key="5">
    <source>
        <dbReference type="ARBA" id="ARBA00022989"/>
    </source>
</evidence>
<feature type="region of interest" description="Disordered" evidence="7">
    <location>
        <begin position="264"/>
        <end position="294"/>
    </location>
</feature>
<dbReference type="Pfam" id="PF12621">
    <property type="entry name" value="PHM7_ext"/>
    <property type="match status" value="1"/>
</dbReference>
<reference evidence="13" key="1">
    <citation type="submission" date="2023-03" db="EMBL/GenBank/DDBJ databases">
        <title>Complete genome of Cladonia borealis.</title>
        <authorList>
            <person name="Park H."/>
        </authorList>
    </citation>
    <scope>NUCLEOTIDE SEQUENCE</scope>
    <source>
        <strain evidence="13">ANT050790</strain>
    </source>
</reference>
<feature type="transmembrane region" description="Helical" evidence="8">
    <location>
        <begin position="546"/>
        <end position="572"/>
    </location>
</feature>
<proteinExistence type="inferred from homology"/>
<dbReference type="GO" id="GO:0005227">
    <property type="term" value="F:calcium-activated cation channel activity"/>
    <property type="evidence" value="ECO:0007669"/>
    <property type="project" value="InterPro"/>
</dbReference>
<keyword evidence="4 8" id="KW-0812">Transmembrane</keyword>
<dbReference type="InterPro" id="IPR027815">
    <property type="entry name" value="CSC1/OSCA1-like_cyt"/>
</dbReference>
<evidence type="ECO:0000259" key="10">
    <source>
        <dbReference type="Pfam" id="PF12621"/>
    </source>
</evidence>
<feature type="transmembrane region" description="Helical" evidence="8">
    <location>
        <begin position="593"/>
        <end position="611"/>
    </location>
</feature>
<evidence type="ECO:0000313" key="13">
    <source>
        <dbReference type="EMBL" id="KAK0512366.1"/>
    </source>
</evidence>
<dbReference type="Pfam" id="PF14703">
    <property type="entry name" value="PHM7_cyt"/>
    <property type="match status" value="1"/>
</dbReference>
<dbReference type="InterPro" id="IPR022257">
    <property type="entry name" value="PHM7_ext"/>
</dbReference>
<dbReference type="GO" id="GO:0005886">
    <property type="term" value="C:plasma membrane"/>
    <property type="evidence" value="ECO:0007669"/>
    <property type="project" value="TreeGrafter"/>
</dbReference>